<dbReference type="InterPro" id="IPR044725">
    <property type="entry name" value="CBSX3_CBS_dom"/>
</dbReference>
<dbReference type="EMBL" id="JAWJYY010000001">
    <property type="protein sequence ID" value="MDV4315800.1"/>
    <property type="molecule type" value="Genomic_DNA"/>
</dbReference>
<dbReference type="AlphaFoldDB" id="A0A0F3LNE2"/>
<evidence type="ECO:0000313" key="3">
    <source>
        <dbReference type="Proteomes" id="UP001284654"/>
    </source>
</evidence>
<dbReference type="RefSeq" id="WP_005178410.1">
    <property type="nucleotide sequence ID" value="NZ_CP024620.2"/>
</dbReference>
<dbReference type="KEGG" id="aid:CTZ23_06620"/>
<dbReference type="PANTHER" id="PTHR43080">
    <property type="entry name" value="CBS DOMAIN-CONTAINING PROTEIN CBSX3, MITOCHONDRIAL"/>
    <property type="match status" value="1"/>
</dbReference>
<dbReference type="InterPro" id="IPR000644">
    <property type="entry name" value="CBS_dom"/>
</dbReference>
<comment type="caution">
    <text evidence="2">The sequence shown here is derived from an EMBL/GenBank/DDBJ whole genome shotgun (WGS) entry which is preliminary data.</text>
</comment>
<organism evidence="2 3">
    <name type="scientific">Acinetobacter indicus</name>
    <dbReference type="NCBI Taxonomy" id="756892"/>
    <lineage>
        <taxon>Bacteria</taxon>
        <taxon>Pseudomonadati</taxon>
        <taxon>Pseudomonadota</taxon>
        <taxon>Gammaproteobacteria</taxon>
        <taxon>Moraxellales</taxon>
        <taxon>Moraxellaceae</taxon>
        <taxon>Acinetobacter</taxon>
    </lineage>
</organism>
<proteinExistence type="predicted"/>
<dbReference type="Proteomes" id="UP001284654">
    <property type="component" value="Unassembled WGS sequence"/>
</dbReference>
<dbReference type="PANTHER" id="PTHR43080:SF2">
    <property type="entry name" value="CBS DOMAIN-CONTAINING PROTEIN"/>
    <property type="match status" value="1"/>
</dbReference>
<dbReference type="CDD" id="cd04623">
    <property type="entry name" value="CBS_pair_bac_euk"/>
    <property type="match status" value="1"/>
</dbReference>
<sequence length="143" mass="15810">MTNVTHVLKDKHSQEIYTVSPEATVLEAISIMADKGIGALVVTHEGQVVGILSERDYTRKIALMERSSYDTTVNEIMTAKVLTVTQSTSVEDCLSLMTDRHLRHLPVVEDGKLVGLVSIGDLVKAVMDDQRKLIDQLQQYIAS</sequence>
<dbReference type="InterPro" id="IPR051257">
    <property type="entry name" value="Diverse_CBS-Domain"/>
</dbReference>
<dbReference type="SUPFAM" id="SSF54631">
    <property type="entry name" value="CBS-domain pair"/>
    <property type="match status" value="1"/>
</dbReference>
<keyword evidence="1" id="KW-0129">CBS domain</keyword>
<dbReference type="PROSITE" id="PS51371">
    <property type="entry name" value="CBS"/>
    <property type="match status" value="2"/>
</dbReference>
<gene>
    <name evidence="2" type="ORF">MSG88_08510</name>
</gene>
<dbReference type="SMART" id="SM00116">
    <property type="entry name" value="CBS"/>
    <property type="match status" value="2"/>
</dbReference>
<evidence type="ECO:0000256" key="1">
    <source>
        <dbReference type="ARBA" id="ARBA00023122"/>
    </source>
</evidence>
<reference evidence="2" key="1">
    <citation type="submission" date="2023-10" db="EMBL/GenBank/DDBJ databases">
        <authorList>
            <person name="Sykes E.M.E."/>
            <person name="Khan I.U.H."/>
            <person name="Kumar A."/>
        </authorList>
    </citation>
    <scope>NUCLEOTIDE SEQUENCE</scope>
    <source>
        <strain evidence="2">IK5</strain>
    </source>
</reference>
<dbReference type="Pfam" id="PF00571">
    <property type="entry name" value="CBS"/>
    <property type="match status" value="2"/>
</dbReference>
<name>A0A0F3LNE2_9GAMM</name>
<evidence type="ECO:0000313" key="2">
    <source>
        <dbReference type="EMBL" id="MDV4315800.1"/>
    </source>
</evidence>
<dbReference type="InterPro" id="IPR046342">
    <property type="entry name" value="CBS_dom_sf"/>
</dbReference>
<protein>
    <submittedName>
        <fullName evidence="2">CBS domain-containing protein</fullName>
    </submittedName>
</protein>
<dbReference type="Gene3D" id="3.10.580.10">
    <property type="entry name" value="CBS-domain"/>
    <property type="match status" value="1"/>
</dbReference>
<accession>A0A0F3LNE2</accession>
<dbReference type="GeneID" id="69466007"/>